<dbReference type="InterPro" id="IPR051598">
    <property type="entry name" value="TSUP/Inactive_protease-like"/>
</dbReference>
<dbReference type="InterPro" id="IPR002781">
    <property type="entry name" value="TM_pro_TauE-like"/>
</dbReference>
<feature type="transmembrane region" description="Helical" evidence="6">
    <location>
        <begin position="70"/>
        <end position="92"/>
    </location>
</feature>
<keyword evidence="5 6" id="KW-0472">Membrane</keyword>
<organism evidence="7 8">
    <name type="scientific">Desulfitobacterium metallireducens DSM 15288</name>
    <dbReference type="NCBI Taxonomy" id="871968"/>
    <lineage>
        <taxon>Bacteria</taxon>
        <taxon>Bacillati</taxon>
        <taxon>Bacillota</taxon>
        <taxon>Clostridia</taxon>
        <taxon>Eubacteriales</taxon>
        <taxon>Desulfitobacteriaceae</taxon>
        <taxon>Desulfitobacterium</taxon>
    </lineage>
</organism>
<sequence>MSLSIVLIGLLVGFLVGLTGVGGATLLTPILLVLGVNPSIAVGTDLFYNSITKFFGIIKHWQQKSINFQLVKYFSMGSVPSAAMAITFLHFYNTQDREAFIKHTLGYVLIAVSISMLFRIFFDEKMKLNAIQLKAIEEKRVLTVGLGALFGVIVGMTSIGAGSLFAVAMFYLYRVSAVELVGTDITHAFILVTVAGLLNASFGNVNYLLAGNLLIGSIPGVLLASGLSTKVPTRSIRTILGVVILISALEMI</sequence>
<evidence type="ECO:0000256" key="1">
    <source>
        <dbReference type="ARBA" id="ARBA00004141"/>
    </source>
</evidence>
<evidence type="ECO:0000256" key="4">
    <source>
        <dbReference type="ARBA" id="ARBA00022989"/>
    </source>
</evidence>
<dbReference type="KEGG" id="dmt:DESME_14295"/>
<dbReference type="PANTHER" id="PTHR43701:SF2">
    <property type="entry name" value="MEMBRANE TRANSPORTER PROTEIN YJNA-RELATED"/>
    <property type="match status" value="1"/>
</dbReference>
<dbReference type="HOGENOM" id="CLU_045498_1_0_9"/>
<evidence type="ECO:0000256" key="5">
    <source>
        <dbReference type="ARBA" id="ARBA00023136"/>
    </source>
</evidence>
<reference evidence="7 8" key="1">
    <citation type="submission" date="2013-12" db="EMBL/GenBank/DDBJ databases">
        <authorList>
            <consortium name="DOE Joint Genome Institute"/>
            <person name="Smidt H."/>
            <person name="Huntemann M."/>
            <person name="Han J."/>
            <person name="Chen A."/>
            <person name="Kyrpides N."/>
            <person name="Mavromatis K."/>
            <person name="Markowitz V."/>
            <person name="Palaniappan K."/>
            <person name="Ivanova N."/>
            <person name="Schaumberg A."/>
            <person name="Pati A."/>
            <person name="Liolios K."/>
            <person name="Nordberg H.P."/>
            <person name="Cantor M.N."/>
            <person name="Hua S.X."/>
            <person name="Woyke T."/>
        </authorList>
    </citation>
    <scope>NUCLEOTIDE SEQUENCE [LARGE SCALE GENOMIC DNA]</scope>
    <source>
        <strain evidence="8">DSM 15288</strain>
    </source>
</reference>
<comment type="subcellular location">
    <subcellularLocation>
        <location evidence="6">Cell membrane</location>
        <topology evidence="6">Multi-pass membrane protein</topology>
    </subcellularLocation>
    <subcellularLocation>
        <location evidence="1">Membrane</location>
        <topology evidence="1">Multi-pass membrane protein</topology>
    </subcellularLocation>
</comment>
<feature type="transmembrane region" description="Helical" evidence="6">
    <location>
        <begin position="209"/>
        <end position="228"/>
    </location>
</feature>
<keyword evidence="8" id="KW-1185">Reference proteome</keyword>
<keyword evidence="3 6" id="KW-0812">Transmembrane</keyword>
<accession>W0EG66</accession>
<gene>
    <name evidence="7" type="ORF">DESME_14295</name>
</gene>
<evidence type="ECO:0000256" key="6">
    <source>
        <dbReference type="RuleBase" id="RU363041"/>
    </source>
</evidence>
<comment type="similarity">
    <text evidence="2 6">Belongs to the 4-toluene sulfonate uptake permease (TSUP) (TC 2.A.102) family.</text>
</comment>
<keyword evidence="4 6" id="KW-1133">Transmembrane helix</keyword>
<evidence type="ECO:0000313" key="7">
    <source>
        <dbReference type="EMBL" id="AHF08066.1"/>
    </source>
</evidence>
<dbReference type="PANTHER" id="PTHR43701">
    <property type="entry name" value="MEMBRANE TRANSPORTER PROTEIN MJ0441-RELATED"/>
    <property type="match status" value="1"/>
</dbReference>
<evidence type="ECO:0000313" key="8">
    <source>
        <dbReference type="Proteomes" id="UP000010847"/>
    </source>
</evidence>
<evidence type="ECO:0000256" key="3">
    <source>
        <dbReference type="ARBA" id="ARBA00022692"/>
    </source>
</evidence>
<feature type="transmembrane region" description="Helical" evidence="6">
    <location>
        <begin position="104"/>
        <end position="122"/>
    </location>
</feature>
<dbReference type="eggNOG" id="COG0730">
    <property type="taxonomic scope" value="Bacteria"/>
</dbReference>
<protein>
    <recommendedName>
        <fullName evidence="6">Probable membrane transporter protein</fullName>
    </recommendedName>
</protein>
<dbReference type="Proteomes" id="UP000010847">
    <property type="component" value="Chromosome"/>
</dbReference>
<dbReference type="GO" id="GO:0005886">
    <property type="term" value="C:plasma membrane"/>
    <property type="evidence" value="ECO:0007669"/>
    <property type="project" value="UniProtKB-SubCell"/>
</dbReference>
<dbReference type="EMBL" id="CP007032">
    <property type="protein sequence ID" value="AHF08066.1"/>
    <property type="molecule type" value="Genomic_DNA"/>
</dbReference>
<dbReference type="OrthoDB" id="5189995at2"/>
<proteinExistence type="inferred from homology"/>
<dbReference type="STRING" id="871968.DESME_14295"/>
<name>W0EG66_9FIRM</name>
<dbReference type="Pfam" id="PF01925">
    <property type="entry name" value="TauE"/>
    <property type="match status" value="1"/>
</dbReference>
<feature type="transmembrane region" description="Helical" evidence="6">
    <location>
        <begin position="185"/>
        <end position="202"/>
    </location>
</feature>
<dbReference type="RefSeq" id="WP_006718050.1">
    <property type="nucleotide sequence ID" value="NZ_CP007032.1"/>
</dbReference>
<evidence type="ECO:0000256" key="2">
    <source>
        <dbReference type="ARBA" id="ARBA00009142"/>
    </source>
</evidence>
<dbReference type="AlphaFoldDB" id="W0EG66"/>
<feature type="transmembrane region" description="Helical" evidence="6">
    <location>
        <begin position="142"/>
        <end position="173"/>
    </location>
</feature>
<keyword evidence="6" id="KW-1003">Cell membrane</keyword>